<dbReference type="Pfam" id="PF22028">
    <property type="entry name" value="DUF6934"/>
    <property type="match status" value="1"/>
</dbReference>
<accession>A0A4P6YGZ7</accession>
<dbReference type="KEGG" id="fnk:E1750_13910"/>
<protein>
    <submittedName>
        <fullName evidence="1">Uncharacterized protein</fullName>
    </submittedName>
</protein>
<dbReference type="Proteomes" id="UP000291124">
    <property type="component" value="Chromosome"/>
</dbReference>
<organism evidence="1 2">
    <name type="scientific">Flavobacterium nackdongense</name>
    <dbReference type="NCBI Taxonomy" id="2547394"/>
    <lineage>
        <taxon>Bacteria</taxon>
        <taxon>Pseudomonadati</taxon>
        <taxon>Bacteroidota</taxon>
        <taxon>Flavobacteriia</taxon>
        <taxon>Flavobacteriales</taxon>
        <taxon>Flavobacteriaceae</taxon>
        <taxon>Flavobacterium</taxon>
    </lineage>
</organism>
<proteinExistence type="predicted"/>
<evidence type="ECO:0000313" key="2">
    <source>
        <dbReference type="Proteomes" id="UP000291124"/>
    </source>
</evidence>
<dbReference type="RefSeq" id="WP_133277366.1">
    <property type="nucleotide sequence ID" value="NZ_CP037933.1"/>
</dbReference>
<sequence>MSIEKYDLISSENLTTFEFISDGTKGKIDKIIQFSTTNYHNVYNLGFGDKDVITGEIDDKIVSNNGDSEKVLGTVVESLYIFTDSNPDALIYATGSTKTRTRLYQIGITKFIEKAKADFIIYGQIEQEWYIFEKDTNYDAFLVKRIIGKK</sequence>
<dbReference type="EMBL" id="CP037933">
    <property type="protein sequence ID" value="QBN19850.1"/>
    <property type="molecule type" value="Genomic_DNA"/>
</dbReference>
<name>A0A4P6YGZ7_9FLAO</name>
<reference evidence="2" key="1">
    <citation type="submission" date="2019-03" db="EMBL/GenBank/DDBJ databases">
        <title>Flavobacterium sp.</title>
        <authorList>
            <person name="Kim H."/>
        </authorList>
    </citation>
    <scope>NUCLEOTIDE SEQUENCE [LARGE SCALE GENOMIC DNA]</scope>
    <source>
        <strain evidence="2">GS13</strain>
    </source>
</reference>
<evidence type="ECO:0000313" key="1">
    <source>
        <dbReference type="EMBL" id="QBN19850.1"/>
    </source>
</evidence>
<keyword evidence="2" id="KW-1185">Reference proteome</keyword>
<dbReference type="InterPro" id="IPR053865">
    <property type="entry name" value="DUF6934"/>
</dbReference>
<dbReference type="OrthoDB" id="1343312at2"/>
<gene>
    <name evidence="1" type="ORF">E1750_13910</name>
</gene>
<dbReference type="AlphaFoldDB" id="A0A4P6YGZ7"/>